<evidence type="ECO:0000313" key="2">
    <source>
        <dbReference type="Proteomes" id="UP000309937"/>
    </source>
</evidence>
<name>A0A2A6QAZ5_ECOLX</name>
<dbReference type="REBASE" id="349232">
    <property type="entry name" value="EcoRM9088ORF5980P"/>
</dbReference>
<gene>
    <name evidence="1" type="ORF">C9Z68_13940</name>
</gene>
<dbReference type="AlphaFoldDB" id="A0A2A6QAZ5"/>
<evidence type="ECO:0000313" key="1">
    <source>
        <dbReference type="EMBL" id="TJQ13732.1"/>
    </source>
</evidence>
<comment type="caution">
    <text evidence="1">The sequence shown here is derived from an EMBL/GenBank/DDBJ whole genome shotgun (WGS) entry which is preliminary data.</text>
</comment>
<proteinExistence type="predicted"/>
<dbReference type="OMA" id="LWEYKDR"/>
<dbReference type="RefSeq" id="WP_000143776.1">
    <property type="nucleotide sequence ID" value="NZ_AP025180.1"/>
</dbReference>
<dbReference type="Proteomes" id="UP000309937">
    <property type="component" value="Unassembled WGS sequence"/>
</dbReference>
<reference evidence="1 2" key="1">
    <citation type="submission" date="2018-12" db="EMBL/GenBank/DDBJ databases">
        <title>Food and Water Safety Consortium.</title>
        <authorList>
            <person name="Tyson S."/>
            <person name="Peterson C.-L."/>
            <person name="Olson A."/>
            <person name="Tyler S."/>
            <person name="Cabral J."/>
            <person name="Lynch T."/>
            <person name="Knox N."/>
            <person name="Van Domselaar G."/>
            <person name="Graham M."/>
        </authorList>
    </citation>
    <scope>NUCLEOTIDE SEQUENCE [LARGE SCALE GENOMIC DNA]</scope>
    <source>
        <strain evidence="1 2">FWSEC0118</strain>
    </source>
</reference>
<dbReference type="EMBL" id="RRGJ01000018">
    <property type="protein sequence ID" value="TJQ13732.1"/>
    <property type="molecule type" value="Genomic_DNA"/>
</dbReference>
<accession>A0A2A6QAZ5</accession>
<sequence>MTFNSNSYFATIQNRLDVVTAIPNTRTFPECLPQRINNYTPMIELFRELVMTSRSSYDVLFKIRNPGAFSADVRISLLKIFRRCVCTVLDTEATKKITKISTSALYEAYGSLFKDISTLQAQFSGITNEQITSLASLLGEYDDRGQQGYVLTDLFFDWFEEKLGQEFSITGPRGAGRDIELNTIFPQFIGSCPCDFIIRESYSNQVRAIGFARYDSTRGGAQSDDRTGGNNDKVNKVMQFSLQSGENFKIIFLSDGPGLTHNDTWYETCYLDGQWDGNVRVTTLKTADIRITHNWLRS</sequence>
<protein>
    <submittedName>
        <fullName evidence="1">Uncharacterized protein</fullName>
    </submittedName>
</protein>
<organism evidence="1 2">
    <name type="scientific">Escherichia coli</name>
    <dbReference type="NCBI Taxonomy" id="562"/>
    <lineage>
        <taxon>Bacteria</taxon>
        <taxon>Pseudomonadati</taxon>
        <taxon>Pseudomonadota</taxon>
        <taxon>Gammaproteobacteria</taxon>
        <taxon>Enterobacterales</taxon>
        <taxon>Enterobacteriaceae</taxon>
        <taxon>Escherichia</taxon>
    </lineage>
</organism>